<keyword evidence="2" id="KW-1185">Reference proteome</keyword>
<dbReference type="RefSeq" id="WP_320506484.1">
    <property type="nucleotide sequence ID" value="NZ_JAXCLW010000001.1"/>
</dbReference>
<dbReference type="InterPro" id="IPR036390">
    <property type="entry name" value="WH_DNA-bd_sf"/>
</dbReference>
<sequence>MAHLSFRVDLATGGRLGPGKRRLLQLIDDLGSISAAGRSMGMSYRRAWLLVEEVNGAFREPLVEKAPGGSGGGGAALTSAGRDVLAWLADIDTRAQAAAAASLKRLDALAAAKPDSASRK</sequence>
<accession>A0ABU5E5U7</accession>
<dbReference type="Proteomes" id="UP001279642">
    <property type="component" value="Unassembled WGS sequence"/>
</dbReference>
<protein>
    <submittedName>
        <fullName evidence="1">LysR family transcriptional regulator</fullName>
    </submittedName>
</protein>
<dbReference type="EMBL" id="JAXCLW010000001">
    <property type="protein sequence ID" value="MDY0881419.1"/>
    <property type="molecule type" value="Genomic_DNA"/>
</dbReference>
<dbReference type="InterPro" id="IPR051815">
    <property type="entry name" value="Molybdate_resp_trans_reg"/>
</dbReference>
<reference evidence="1 2" key="1">
    <citation type="journal article" date="2016" name="Antonie Van Leeuwenhoek">
        <title>Dongia soli sp. nov., isolated from soil from Dokdo, Korea.</title>
        <authorList>
            <person name="Kim D.U."/>
            <person name="Lee H."/>
            <person name="Kim H."/>
            <person name="Kim S.G."/>
            <person name="Ka J.O."/>
        </authorList>
    </citation>
    <scope>NUCLEOTIDE SEQUENCE [LARGE SCALE GENOMIC DNA]</scope>
    <source>
        <strain evidence="1 2">D78</strain>
    </source>
</reference>
<gene>
    <name evidence="1" type="ORF">SMD27_01050</name>
</gene>
<organism evidence="1 2">
    <name type="scientific">Dongia soli</name>
    <dbReference type="NCBI Taxonomy" id="600628"/>
    <lineage>
        <taxon>Bacteria</taxon>
        <taxon>Pseudomonadati</taxon>
        <taxon>Pseudomonadota</taxon>
        <taxon>Alphaproteobacteria</taxon>
        <taxon>Rhodospirillales</taxon>
        <taxon>Dongiaceae</taxon>
        <taxon>Dongia</taxon>
    </lineage>
</organism>
<dbReference type="SUPFAM" id="SSF46785">
    <property type="entry name" value="Winged helix' DNA-binding domain"/>
    <property type="match status" value="1"/>
</dbReference>
<dbReference type="PANTHER" id="PTHR30432:SF1">
    <property type="entry name" value="DNA-BINDING TRANSCRIPTIONAL DUAL REGULATOR MODE"/>
    <property type="match status" value="1"/>
</dbReference>
<name>A0ABU5E5U7_9PROT</name>
<comment type="caution">
    <text evidence="1">The sequence shown here is derived from an EMBL/GenBank/DDBJ whole genome shotgun (WGS) entry which is preliminary data.</text>
</comment>
<evidence type="ECO:0000313" key="1">
    <source>
        <dbReference type="EMBL" id="MDY0881419.1"/>
    </source>
</evidence>
<evidence type="ECO:0000313" key="2">
    <source>
        <dbReference type="Proteomes" id="UP001279642"/>
    </source>
</evidence>
<proteinExistence type="predicted"/>
<dbReference type="InterPro" id="IPR036388">
    <property type="entry name" value="WH-like_DNA-bd_sf"/>
</dbReference>
<dbReference type="Gene3D" id="1.10.10.10">
    <property type="entry name" value="Winged helix-like DNA-binding domain superfamily/Winged helix DNA-binding domain"/>
    <property type="match status" value="1"/>
</dbReference>
<dbReference type="PANTHER" id="PTHR30432">
    <property type="entry name" value="TRANSCRIPTIONAL REGULATOR MODE"/>
    <property type="match status" value="1"/>
</dbReference>